<keyword evidence="2" id="KW-1185">Reference proteome</keyword>
<dbReference type="InterPro" id="IPR055766">
    <property type="entry name" value="DUF7342"/>
</dbReference>
<evidence type="ECO:0000313" key="2">
    <source>
        <dbReference type="Proteomes" id="UP001595846"/>
    </source>
</evidence>
<dbReference type="InterPro" id="IPR036390">
    <property type="entry name" value="WH_DNA-bd_sf"/>
</dbReference>
<dbReference type="EMBL" id="JBHSAQ010000012">
    <property type="protein sequence ID" value="MFC3959406.1"/>
    <property type="molecule type" value="Genomic_DNA"/>
</dbReference>
<comment type="caution">
    <text evidence="1">The sequence shown here is derived from an EMBL/GenBank/DDBJ whole genome shotgun (WGS) entry which is preliminary data.</text>
</comment>
<dbReference type="RefSeq" id="WP_256533347.1">
    <property type="nucleotide sequence ID" value="NZ_CP101824.1"/>
</dbReference>
<accession>A0ABD5NRC8</accession>
<dbReference type="Proteomes" id="UP001595846">
    <property type="component" value="Unassembled WGS sequence"/>
</dbReference>
<organism evidence="1 2">
    <name type="scientific">Halovivax cerinus</name>
    <dbReference type="NCBI Taxonomy" id="1487865"/>
    <lineage>
        <taxon>Archaea</taxon>
        <taxon>Methanobacteriati</taxon>
        <taxon>Methanobacteriota</taxon>
        <taxon>Stenosarchaea group</taxon>
        <taxon>Halobacteria</taxon>
        <taxon>Halobacteriales</taxon>
        <taxon>Natrialbaceae</taxon>
        <taxon>Halovivax</taxon>
    </lineage>
</organism>
<dbReference type="Gene3D" id="1.10.10.10">
    <property type="entry name" value="Winged helix-like DNA-binding domain superfamily/Winged helix DNA-binding domain"/>
    <property type="match status" value="1"/>
</dbReference>
<dbReference type="AlphaFoldDB" id="A0ABD5NRC8"/>
<dbReference type="InterPro" id="IPR011991">
    <property type="entry name" value="ArsR-like_HTH"/>
</dbReference>
<sequence length="172" mass="19412">MPSSSDGHAAKLTRLRDVAMTVREPRNAGEIAEAADLSPNTARKYLDQLVESGVLETVDAGRETRYAPDRKRQYLDHLRESIETYSKDALANELDAIRDDIDDYRRTYDVETPDELRASVGDDGVDATDREHRLRDAEDWTYFERRATMLQEAITLYDSLDAAGRDCPGISA</sequence>
<dbReference type="GeneID" id="73902463"/>
<reference evidence="1 2" key="1">
    <citation type="journal article" date="2019" name="Int. J. Syst. Evol. Microbiol.">
        <title>The Global Catalogue of Microorganisms (GCM) 10K type strain sequencing project: providing services to taxonomists for standard genome sequencing and annotation.</title>
        <authorList>
            <consortium name="The Broad Institute Genomics Platform"/>
            <consortium name="The Broad Institute Genome Sequencing Center for Infectious Disease"/>
            <person name="Wu L."/>
            <person name="Ma J."/>
        </authorList>
    </citation>
    <scope>NUCLEOTIDE SEQUENCE [LARGE SCALE GENOMIC DNA]</scope>
    <source>
        <strain evidence="1 2">IBRC-M 10256</strain>
    </source>
</reference>
<dbReference type="SUPFAM" id="SSF46785">
    <property type="entry name" value="Winged helix' DNA-binding domain"/>
    <property type="match status" value="1"/>
</dbReference>
<name>A0ABD5NRC8_9EURY</name>
<protein>
    <submittedName>
        <fullName evidence="1">Winged helix-turn-helix domain-containing protein</fullName>
    </submittedName>
</protein>
<gene>
    <name evidence="1" type="ORF">ACFOUR_13660</name>
</gene>
<dbReference type="CDD" id="cd00090">
    <property type="entry name" value="HTH_ARSR"/>
    <property type="match status" value="1"/>
</dbReference>
<dbReference type="InterPro" id="IPR036388">
    <property type="entry name" value="WH-like_DNA-bd_sf"/>
</dbReference>
<dbReference type="Pfam" id="PF24033">
    <property type="entry name" value="DUF7342"/>
    <property type="match status" value="1"/>
</dbReference>
<proteinExistence type="predicted"/>
<evidence type="ECO:0000313" key="1">
    <source>
        <dbReference type="EMBL" id="MFC3959406.1"/>
    </source>
</evidence>